<accession>A0A1I0NNH9</accession>
<protein>
    <recommendedName>
        <fullName evidence="4">Microcystin-dependent protein</fullName>
    </recommendedName>
</protein>
<dbReference type="RefSeq" id="WP_089790638.1">
    <property type="nucleotide sequence ID" value="NZ_FOIU01000001.1"/>
</dbReference>
<gene>
    <name evidence="2" type="ORF">SAMN05421841_0681</name>
</gene>
<keyword evidence="1" id="KW-0732">Signal</keyword>
<dbReference type="EMBL" id="FOIU01000001">
    <property type="protein sequence ID" value="SEW02418.1"/>
    <property type="molecule type" value="Genomic_DNA"/>
</dbReference>
<name>A0A1I0NNH9_9FLAO</name>
<sequence length="286" mass="29260">MKRLYTTALLLIGSFVFSQVGINSVEPKATLDIGAKNATGTVTDTDGILIPHTDRLRAQNMATVATSTMIYVNDISTGTNTGKAIHIDATGFYYFDGNVWQKLAFNNNSYSLGDIQYSARAADHEGWYLLDGRSIASLPANAQSAAASLGLAGNLFDASDKTLKTKSTAESIGTVGGANSFTISQSNLPNISLAGSTSITINSAGSHAHGPDKGTGFLITGLAGGGYGGGDAGSWGGTGVASTTGAAGAHTHTLSQAIPVALGGSNQPIDNRSAYLALNTFIYLGE</sequence>
<keyword evidence="3" id="KW-1185">Reference proteome</keyword>
<dbReference type="AlphaFoldDB" id="A0A1I0NNH9"/>
<evidence type="ECO:0000313" key="2">
    <source>
        <dbReference type="EMBL" id="SEW02418.1"/>
    </source>
</evidence>
<dbReference type="Proteomes" id="UP000199469">
    <property type="component" value="Unassembled WGS sequence"/>
</dbReference>
<evidence type="ECO:0008006" key="4">
    <source>
        <dbReference type="Google" id="ProtNLM"/>
    </source>
</evidence>
<evidence type="ECO:0000313" key="3">
    <source>
        <dbReference type="Proteomes" id="UP000199469"/>
    </source>
</evidence>
<feature type="signal peptide" evidence="1">
    <location>
        <begin position="1"/>
        <end position="18"/>
    </location>
</feature>
<proteinExistence type="predicted"/>
<organism evidence="2 3">
    <name type="scientific">Chryseobacterium wanjuense</name>
    <dbReference type="NCBI Taxonomy" id="356305"/>
    <lineage>
        <taxon>Bacteria</taxon>
        <taxon>Pseudomonadati</taxon>
        <taxon>Bacteroidota</taxon>
        <taxon>Flavobacteriia</taxon>
        <taxon>Flavobacteriales</taxon>
        <taxon>Weeksellaceae</taxon>
        <taxon>Chryseobacterium group</taxon>
        <taxon>Chryseobacterium</taxon>
    </lineage>
</organism>
<feature type="chain" id="PRO_5011692464" description="Microcystin-dependent protein" evidence="1">
    <location>
        <begin position="19"/>
        <end position="286"/>
    </location>
</feature>
<reference evidence="3" key="1">
    <citation type="submission" date="2016-10" db="EMBL/GenBank/DDBJ databases">
        <authorList>
            <person name="Varghese N."/>
            <person name="Submissions S."/>
        </authorList>
    </citation>
    <scope>NUCLEOTIDE SEQUENCE [LARGE SCALE GENOMIC DNA]</scope>
    <source>
        <strain evidence="3">DSM 17724</strain>
    </source>
</reference>
<dbReference type="STRING" id="356305.SAMN05421841_0681"/>
<evidence type="ECO:0000256" key="1">
    <source>
        <dbReference type="SAM" id="SignalP"/>
    </source>
</evidence>